<dbReference type="Gramene" id="PRQ48172">
    <property type="protein sequence ID" value="PRQ48172"/>
    <property type="gene ID" value="RchiOBHm_Chr2g0107701"/>
</dbReference>
<dbReference type="EMBL" id="PDCK01000040">
    <property type="protein sequence ID" value="PRQ48172.1"/>
    <property type="molecule type" value="Genomic_DNA"/>
</dbReference>
<feature type="transmembrane region" description="Helical" evidence="1">
    <location>
        <begin position="126"/>
        <end position="149"/>
    </location>
</feature>
<keyword evidence="4" id="KW-1185">Reference proteome</keyword>
<protein>
    <submittedName>
        <fullName evidence="3">Putative PGG domain-containing protein</fullName>
    </submittedName>
</protein>
<keyword evidence="1" id="KW-1133">Transmembrane helix</keyword>
<gene>
    <name evidence="3" type="ORF">RchiOBHm_Chr2g0107701</name>
</gene>
<keyword evidence="1" id="KW-0472">Membrane</keyword>
<organism evidence="3 4">
    <name type="scientific">Rosa chinensis</name>
    <name type="common">China rose</name>
    <dbReference type="NCBI Taxonomy" id="74649"/>
    <lineage>
        <taxon>Eukaryota</taxon>
        <taxon>Viridiplantae</taxon>
        <taxon>Streptophyta</taxon>
        <taxon>Embryophyta</taxon>
        <taxon>Tracheophyta</taxon>
        <taxon>Spermatophyta</taxon>
        <taxon>Magnoliopsida</taxon>
        <taxon>eudicotyledons</taxon>
        <taxon>Gunneridae</taxon>
        <taxon>Pentapetalae</taxon>
        <taxon>rosids</taxon>
        <taxon>fabids</taxon>
        <taxon>Rosales</taxon>
        <taxon>Rosaceae</taxon>
        <taxon>Rosoideae</taxon>
        <taxon>Rosoideae incertae sedis</taxon>
        <taxon>Rosa</taxon>
    </lineage>
</organism>
<reference evidence="3 4" key="1">
    <citation type="journal article" date="2018" name="Nat. Genet.">
        <title>The Rosa genome provides new insights in the design of modern roses.</title>
        <authorList>
            <person name="Bendahmane M."/>
        </authorList>
    </citation>
    <scope>NUCLEOTIDE SEQUENCE [LARGE SCALE GENOMIC DNA]</scope>
    <source>
        <strain evidence="4">cv. Old Blush</strain>
    </source>
</reference>
<dbReference type="AlphaFoldDB" id="A0A2P6RP12"/>
<evidence type="ECO:0000259" key="2">
    <source>
        <dbReference type="Pfam" id="PF13962"/>
    </source>
</evidence>
<dbReference type="Proteomes" id="UP000238479">
    <property type="component" value="Chromosome 2"/>
</dbReference>
<evidence type="ECO:0000313" key="4">
    <source>
        <dbReference type="Proteomes" id="UP000238479"/>
    </source>
</evidence>
<comment type="caution">
    <text evidence="3">The sequence shown here is derived from an EMBL/GenBank/DDBJ whole genome shotgun (WGS) entry which is preliminary data.</text>
</comment>
<feature type="domain" description="PGG" evidence="2">
    <location>
        <begin position="14"/>
        <end position="124"/>
    </location>
</feature>
<accession>A0A2P6RP12</accession>
<dbReference type="InterPro" id="IPR026961">
    <property type="entry name" value="PGG_dom"/>
</dbReference>
<feature type="transmembrane region" description="Helical" evidence="1">
    <location>
        <begin position="99"/>
        <end position="120"/>
    </location>
</feature>
<evidence type="ECO:0000256" key="1">
    <source>
        <dbReference type="SAM" id="Phobius"/>
    </source>
</evidence>
<sequence>MESAAKKGNEDKERATKTYATFFIVAALLATTTLYAGFAMLRHVRSDYGPAILTRKAAFITFVVAYAITLISSIFCSFIAFLCWMNLKRNGALKKSQKMAMLYYSATKLALIAMLLVHISSTYVLYGIKLLGVVEMVAFYFFCCFAITLT</sequence>
<name>A0A2P6RP12_ROSCH</name>
<dbReference type="Pfam" id="PF13962">
    <property type="entry name" value="PGG"/>
    <property type="match status" value="1"/>
</dbReference>
<feature type="transmembrane region" description="Helical" evidence="1">
    <location>
        <begin position="20"/>
        <end position="38"/>
    </location>
</feature>
<feature type="transmembrane region" description="Helical" evidence="1">
    <location>
        <begin position="58"/>
        <end position="87"/>
    </location>
</feature>
<proteinExistence type="predicted"/>
<keyword evidence="1" id="KW-0812">Transmembrane</keyword>
<evidence type="ECO:0000313" key="3">
    <source>
        <dbReference type="EMBL" id="PRQ48172.1"/>
    </source>
</evidence>
<dbReference type="OrthoDB" id="10415903at2759"/>